<dbReference type="Proteomes" id="UP000017837">
    <property type="component" value="Unassembled WGS sequence"/>
</dbReference>
<evidence type="ECO:0000313" key="2">
    <source>
        <dbReference type="Proteomes" id="UP000017837"/>
    </source>
</evidence>
<dbReference type="AlphaFoldDB" id="V4RH71"/>
<dbReference type="EMBL" id="AWGB01000022">
    <property type="protein sequence ID" value="ESQ90678.1"/>
    <property type="molecule type" value="Genomic_DNA"/>
</dbReference>
<protein>
    <submittedName>
        <fullName evidence="1">Uncharacterized protein</fullName>
    </submittedName>
</protein>
<evidence type="ECO:0000313" key="1">
    <source>
        <dbReference type="EMBL" id="ESQ90678.1"/>
    </source>
</evidence>
<proteinExistence type="predicted"/>
<keyword evidence="2" id="KW-1185">Reference proteome</keyword>
<reference evidence="1 2" key="1">
    <citation type="journal article" date="2014" name="Nature">
        <title>Sequential evolution of bacterial morphology by co-option of a developmental regulator.</title>
        <authorList>
            <person name="Jiang C."/>
            <person name="Brown P.J."/>
            <person name="Ducret A."/>
            <person name="Brun Y.V."/>
        </authorList>
    </citation>
    <scope>NUCLEOTIDE SEQUENCE [LARGE SCALE GENOMIC DNA]</scope>
    <source>
        <strain evidence="1 2">DSM 16100</strain>
    </source>
</reference>
<name>V4RH71_9CAUL</name>
<sequence length="35" mass="3919">MLHLVMELRWLLAGAAMLGLITGFIAKRVSPPKKR</sequence>
<accession>V4RH71</accession>
<dbReference type="PATRIC" id="fig|1121022.4.peg.2424"/>
<comment type="caution">
    <text evidence="1">The sequence shown here is derived from an EMBL/GenBank/DDBJ whole genome shotgun (WGS) entry which is preliminary data.</text>
</comment>
<gene>
    <name evidence="1" type="ORF">ABENE_11955</name>
</gene>
<organism evidence="1 2">
    <name type="scientific">Asticcacaulis benevestitus DSM 16100 = ATCC BAA-896</name>
    <dbReference type="NCBI Taxonomy" id="1121022"/>
    <lineage>
        <taxon>Bacteria</taxon>
        <taxon>Pseudomonadati</taxon>
        <taxon>Pseudomonadota</taxon>
        <taxon>Alphaproteobacteria</taxon>
        <taxon>Caulobacterales</taxon>
        <taxon>Caulobacteraceae</taxon>
        <taxon>Asticcacaulis</taxon>
    </lineage>
</organism>